<protein>
    <submittedName>
        <fullName evidence="1">Uncharacterized protein</fullName>
    </submittedName>
</protein>
<evidence type="ECO:0000313" key="2">
    <source>
        <dbReference type="Proteomes" id="UP001500151"/>
    </source>
</evidence>
<gene>
    <name evidence="1" type="ORF">GCM10010307_70960</name>
</gene>
<evidence type="ECO:0000313" key="1">
    <source>
        <dbReference type="EMBL" id="GAA2656879.1"/>
    </source>
</evidence>
<keyword evidence="2" id="KW-1185">Reference proteome</keyword>
<dbReference type="EMBL" id="BAAASJ010000113">
    <property type="protein sequence ID" value="GAA2656879.1"/>
    <property type="molecule type" value="Genomic_DNA"/>
</dbReference>
<dbReference type="Proteomes" id="UP001500151">
    <property type="component" value="Unassembled WGS sequence"/>
</dbReference>
<reference evidence="2" key="1">
    <citation type="journal article" date="2019" name="Int. J. Syst. Evol. Microbiol.">
        <title>The Global Catalogue of Microorganisms (GCM) 10K type strain sequencing project: providing services to taxonomists for standard genome sequencing and annotation.</title>
        <authorList>
            <consortium name="The Broad Institute Genomics Platform"/>
            <consortium name="The Broad Institute Genome Sequencing Center for Infectious Disease"/>
            <person name="Wu L."/>
            <person name="Ma J."/>
        </authorList>
    </citation>
    <scope>NUCLEOTIDE SEQUENCE [LARGE SCALE GENOMIC DNA]</scope>
    <source>
        <strain evidence="2">JCM 4524</strain>
    </source>
</reference>
<dbReference type="RefSeq" id="WP_344395385.1">
    <property type="nucleotide sequence ID" value="NZ_BAAASJ010000113.1"/>
</dbReference>
<organism evidence="1 2">
    <name type="scientific">Streptomyces vastus</name>
    <dbReference type="NCBI Taxonomy" id="285451"/>
    <lineage>
        <taxon>Bacteria</taxon>
        <taxon>Bacillati</taxon>
        <taxon>Actinomycetota</taxon>
        <taxon>Actinomycetes</taxon>
        <taxon>Kitasatosporales</taxon>
        <taxon>Streptomycetaceae</taxon>
        <taxon>Streptomyces</taxon>
    </lineage>
</organism>
<sequence>MSLTEAEYAYLRSELGETDRTDLEGRYLRLGSLQAVAVEVLRERRAALVSDPLAVTVQGVATVNNAENVRAIERQIASLEDNAVVEGTYVTPASLWRRRTR</sequence>
<comment type="caution">
    <text evidence="1">The sequence shown here is derived from an EMBL/GenBank/DDBJ whole genome shotgun (WGS) entry which is preliminary data.</text>
</comment>
<proteinExistence type="predicted"/>
<accession>A0ABP6E418</accession>
<name>A0ABP6E418_9ACTN</name>